<protein>
    <submittedName>
        <fullName evidence="1">Uncharacterized protein</fullName>
    </submittedName>
</protein>
<proteinExistence type="predicted"/>
<dbReference type="PANTHER" id="PTHR35548">
    <property type="entry name" value="EXPRESSED PROTEIN"/>
    <property type="match status" value="1"/>
</dbReference>
<dbReference type="Proteomes" id="UP000317650">
    <property type="component" value="Chromosome 6"/>
</dbReference>
<accession>A0A4S8IRX0</accession>
<comment type="caution">
    <text evidence="1">The sequence shown here is derived from an EMBL/GenBank/DDBJ whole genome shotgun (WGS) entry which is preliminary data.</text>
</comment>
<evidence type="ECO:0000313" key="2">
    <source>
        <dbReference type="Proteomes" id="UP000317650"/>
    </source>
</evidence>
<name>A0A4S8IRX0_MUSBA</name>
<dbReference type="EMBL" id="PYDT01000009">
    <property type="protein sequence ID" value="THU51437.1"/>
    <property type="molecule type" value="Genomic_DNA"/>
</dbReference>
<organism evidence="1 2">
    <name type="scientific">Musa balbisiana</name>
    <name type="common">Banana</name>
    <dbReference type="NCBI Taxonomy" id="52838"/>
    <lineage>
        <taxon>Eukaryota</taxon>
        <taxon>Viridiplantae</taxon>
        <taxon>Streptophyta</taxon>
        <taxon>Embryophyta</taxon>
        <taxon>Tracheophyta</taxon>
        <taxon>Spermatophyta</taxon>
        <taxon>Magnoliopsida</taxon>
        <taxon>Liliopsida</taxon>
        <taxon>Zingiberales</taxon>
        <taxon>Musaceae</taxon>
        <taxon>Musa</taxon>
    </lineage>
</organism>
<evidence type="ECO:0000313" key="1">
    <source>
        <dbReference type="EMBL" id="THU51437.1"/>
    </source>
</evidence>
<sequence length="329" mass="36488">MADIWWCLSGAAVPQVDSLRIVIAMEDIWWSLLGAAVPAIIAAHTIRVKRRRAEEQRLKSARGREKHSDEIFVCMRVCTSKRMLKKVGAFSKDPILDTCVTVCGVSELDACADACARTSWLFFGVPIASVICIVEVECSLLRDQDALVDYNVWPFLLRLFPAKDSPSGALGVAFRSNFADVSDSRDFIFRRSESVFIVDSLPAFGVMVPFNFWLVNGLSSFNLLFEASFLTLLPATPLSFDLLTADVGGPTMDFLLDLRELSSVSLPVVELDLPALEMSPSDLTSPLISRHKVVHGSDTSNLISLFSDYLRSSRVKPDKDWDQSMTRPT</sequence>
<reference evidence="1 2" key="1">
    <citation type="journal article" date="2019" name="Nat. Plants">
        <title>Genome sequencing of Musa balbisiana reveals subgenome evolution and function divergence in polyploid bananas.</title>
        <authorList>
            <person name="Yao X."/>
        </authorList>
    </citation>
    <scope>NUCLEOTIDE SEQUENCE [LARGE SCALE GENOMIC DNA]</scope>
    <source>
        <strain evidence="2">cv. DH-PKW</strain>
        <tissue evidence="1">Leaves</tissue>
    </source>
</reference>
<keyword evidence="2" id="KW-1185">Reference proteome</keyword>
<dbReference type="InterPro" id="IPR038934">
    <property type="entry name" value="At5g64816-like"/>
</dbReference>
<dbReference type="PANTHER" id="PTHR35548:SF1">
    <property type="entry name" value="EXPRESSED PROTEIN"/>
    <property type="match status" value="1"/>
</dbReference>
<dbReference type="AlphaFoldDB" id="A0A4S8IRX0"/>
<gene>
    <name evidence="1" type="ORF">C4D60_Mb06t31040</name>
</gene>